<evidence type="ECO:0000256" key="4">
    <source>
        <dbReference type="ARBA" id="ARBA00023315"/>
    </source>
</evidence>
<dbReference type="GO" id="GO:0004057">
    <property type="term" value="F:arginyl-tRNA--protein transferase activity"/>
    <property type="evidence" value="ECO:0007669"/>
    <property type="project" value="UniProtKB-EC"/>
</dbReference>
<comment type="similarity">
    <text evidence="1">Belongs to the R-transferase family.</text>
</comment>
<dbReference type="PANTHER" id="PTHR21367">
    <property type="entry name" value="ARGININE-TRNA-PROTEIN TRANSFERASE 1"/>
    <property type="match status" value="1"/>
</dbReference>
<dbReference type="SUPFAM" id="SSF55729">
    <property type="entry name" value="Acyl-CoA N-acyltransferases (Nat)"/>
    <property type="match status" value="1"/>
</dbReference>
<evidence type="ECO:0000256" key="1">
    <source>
        <dbReference type="ARBA" id="ARBA00009991"/>
    </source>
</evidence>
<dbReference type="InterPro" id="IPR016181">
    <property type="entry name" value="Acyl_CoA_acyltransferase"/>
</dbReference>
<evidence type="ECO:0000256" key="2">
    <source>
        <dbReference type="ARBA" id="ARBA00012025"/>
    </source>
</evidence>
<dbReference type="InterPro" id="IPR007471">
    <property type="entry name" value="N-end_Aminoacyl_Trfase_N"/>
</dbReference>
<dbReference type="GO" id="GO:0005737">
    <property type="term" value="C:cytoplasm"/>
    <property type="evidence" value="ECO:0007669"/>
    <property type="project" value="TreeGrafter"/>
</dbReference>
<dbReference type="InterPro" id="IPR030700">
    <property type="entry name" value="N-end_Aminoacyl_Trfase"/>
</dbReference>
<feature type="domain" description="N-end aminoacyl transferase N-terminal" evidence="6">
    <location>
        <begin position="25"/>
        <end position="74"/>
    </location>
</feature>
<name>A0A0F2MFV7_SPOSC</name>
<evidence type="ECO:0000256" key="5">
    <source>
        <dbReference type="SAM" id="MobiDB-lite"/>
    </source>
</evidence>
<dbReference type="PANTHER" id="PTHR21367:SF1">
    <property type="entry name" value="ARGINYL-TRNA--PROTEIN TRANSFERASE 1"/>
    <property type="match status" value="1"/>
</dbReference>
<keyword evidence="4" id="KW-0012">Acyltransferase</keyword>
<evidence type="ECO:0000259" key="7">
    <source>
        <dbReference type="Pfam" id="PF04377"/>
    </source>
</evidence>
<dbReference type="EC" id="2.3.2.8" evidence="2"/>
<sequence length="517" mass="58294">MTCRHYTPSTDAVLGCRPSNAAKLGTILYQILLDRCWRRSGTLLYRPNQRKACCPHYSIRLDANAFHASRDQRQAVNRFSRFIIGDEYARVAARVNPRSRAETKRRDTTFDLVERVHEAESDNLPPLPSSRGHKAYKTQRAVGDNDGQAASVPLPVEPELTKTIEPAHRFVVTLEPDTYSDEKYEVFENYQRMVHKEPPSKISKRGFTNFLCNSPLRRETFTERSGRQKKLGSFHQCYRLDGRLVAIGVLDLLPDCVSAVYFLYHESIHNLSPGKLGALREIALALEGGYRWWYSGYYIHNCPKMRYKIDFAPQYVLDPELPSSWDLLDKEALAKFDKQPYVSFSHERVEEYKTKLLKQHPNGDSDNYGFGLFGLGKPLTFHGPAVEEHTPDGGDAVAGTREESGEPIAALDGEANNGDDDDSDSDAENSDSPNVPLFTSNMPGLPSMATVARYHLDDIPILTSLQPTMFPVHYLAVWDEGTVTDGTSFKNKVAELVAMMGSDLIPQLCLDFRRHPS</sequence>
<reference evidence="8 9" key="2">
    <citation type="journal article" date="2015" name="Eukaryot. Cell">
        <title>Asexual propagation of a virulent clone complex in a human and feline outbreak of sporotrichosis.</title>
        <authorList>
            <person name="Teixeira Mde M."/>
            <person name="Rodrigues A.M."/>
            <person name="Tsui C.K."/>
            <person name="de Almeida L.G."/>
            <person name="Van Diepeningen A.D."/>
            <person name="van den Ende B.G."/>
            <person name="Fernandes G.F."/>
            <person name="Kano R."/>
            <person name="Hamelin R.C."/>
            <person name="Lopes-Bezerra L.M."/>
            <person name="Vasconcelos A.T."/>
            <person name="de Hoog S."/>
            <person name="de Camargo Z.P."/>
            <person name="Felipe M.S."/>
        </authorList>
    </citation>
    <scope>NUCLEOTIDE SEQUENCE [LARGE SCALE GENOMIC DNA]</scope>
    <source>
        <strain evidence="8 9">1099-18</strain>
    </source>
</reference>
<dbReference type="EMBL" id="AXCR01000005">
    <property type="protein sequence ID" value="KJR87046.1"/>
    <property type="molecule type" value="Genomic_DNA"/>
</dbReference>
<organism evidence="8 9">
    <name type="scientific">Sporothrix schenckii 1099-18</name>
    <dbReference type="NCBI Taxonomy" id="1397361"/>
    <lineage>
        <taxon>Eukaryota</taxon>
        <taxon>Fungi</taxon>
        <taxon>Dikarya</taxon>
        <taxon>Ascomycota</taxon>
        <taxon>Pezizomycotina</taxon>
        <taxon>Sordariomycetes</taxon>
        <taxon>Sordariomycetidae</taxon>
        <taxon>Ophiostomatales</taxon>
        <taxon>Ophiostomataceae</taxon>
        <taxon>Sporothrix</taxon>
    </lineage>
</organism>
<dbReference type="Pfam" id="PF04376">
    <property type="entry name" value="ATE_N"/>
    <property type="match status" value="1"/>
</dbReference>
<keyword evidence="3 8" id="KW-0808">Transferase</keyword>
<feature type="domain" description="N-end rule aminoacyl transferase C-terminal" evidence="7">
    <location>
        <begin position="182"/>
        <end position="318"/>
    </location>
</feature>
<dbReference type="Pfam" id="PF04377">
    <property type="entry name" value="ATE_C"/>
    <property type="match status" value="1"/>
</dbReference>
<evidence type="ECO:0000259" key="6">
    <source>
        <dbReference type="Pfam" id="PF04376"/>
    </source>
</evidence>
<dbReference type="RefSeq" id="XP_016589722.1">
    <property type="nucleotide sequence ID" value="XM_016728550.1"/>
</dbReference>
<comment type="caution">
    <text evidence="8">The sequence shown here is derived from an EMBL/GenBank/DDBJ whole genome shotgun (WGS) entry which is preliminary data.</text>
</comment>
<dbReference type="GeneID" id="27663827"/>
<gene>
    <name evidence="8" type="ORF">SPSK_01642</name>
</gene>
<reference evidence="8 9" key="1">
    <citation type="journal article" date="2014" name="BMC Genomics">
        <title>Comparative genomics of the major fungal agents of human and animal Sporotrichosis: Sporothrix schenckii and Sporothrix brasiliensis.</title>
        <authorList>
            <person name="Teixeira M.M."/>
            <person name="de Almeida L.G."/>
            <person name="Kubitschek-Barreira P."/>
            <person name="Alves F.L."/>
            <person name="Kioshima E.S."/>
            <person name="Abadio A.K."/>
            <person name="Fernandes L."/>
            <person name="Derengowski L.S."/>
            <person name="Ferreira K.S."/>
            <person name="Souza R.C."/>
            <person name="Ruiz J.C."/>
            <person name="de Andrade N.C."/>
            <person name="Paes H.C."/>
            <person name="Nicola A.M."/>
            <person name="Albuquerque P."/>
            <person name="Gerber A.L."/>
            <person name="Martins V.P."/>
            <person name="Peconick L.D."/>
            <person name="Neto A.V."/>
            <person name="Chaucanez C.B."/>
            <person name="Silva P.A."/>
            <person name="Cunha O.L."/>
            <person name="de Oliveira F.F."/>
            <person name="dos Santos T.C."/>
            <person name="Barros A.L."/>
            <person name="Soares M.A."/>
            <person name="de Oliveira L.M."/>
            <person name="Marini M.M."/>
            <person name="Villalobos-Duno H."/>
            <person name="Cunha M.M."/>
            <person name="de Hoog S."/>
            <person name="da Silveira J.F."/>
            <person name="Henrissat B."/>
            <person name="Nino-Vega G.A."/>
            <person name="Cisalpino P.S."/>
            <person name="Mora-Montes H.M."/>
            <person name="Almeida S.R."/>
            <person name="Stajich J.E."/>
            <person name="Lopes-Bezerra L.M."/>
            <person name="Vasconcelos A.T."/>
            <person name="Felipe M.S."/>
        </authorList>
    </citation>
    <scope>NUCLEOTIDE SEQUENCE [LARGE SCALE GENOMIC DNA]</scope>
    <source>
        <strain evidence="8 9">1099-18</strain>
    </source>
</reference>
<dbReference type="Proteomes" id="UP000033710">
    <property type="component" value="Unassembled WGS sequence"/>
</dbReference>
<dbReference type="VEuPathDB" id="FungiDB:SPSK_01642"/>
<evidence type="ECO:0000313" key="9">
    <source>
        <dbReference type="Proteomes" id="UP000033710"/>
    </source>
</evidence>
<dbReference type="KEGG" id="ssck:SPSK_01642"/>
<feature type="compositionally biased region" description="Acidic residues" evidence="5">
    <location>
        <begin position="417"/>
        <end position="429"/>
    </location>
</feature>
<dbReference type="OrthoDB" id="74183at2759"/>
<evidence type="ECO:0000256" key="3">
    <source>
        <dbReference type="ARBA" id="ARBA00022679"/>
    </source>
</evidence>
<evidence type="ECO:0000313" key="8">
    <source>
        <dbReference type="EMBL" id="KJR87046.1"/>
    </source>
</evidence>
<feature type="region of interest" description="Disordered" evidence="5">
    <location>
        <begin position="407"/>
        <end position="441"/>
    </location>
</feature>
<dbReference type="InterPro" id="IPR007472">
    <property type="entry name" value="N-end_Aminoacyl_Trfase_C"/>
</dbReference>
<proteinExistence type="inferred from homology"/>
<accession>A0A0F2MFV7</accession>
<dbReference type="AlphaFoldDB" id="A0A0F2MFV7"/>
<protein>
    <recommendedName>
        <fullName evidence="2">arginyltransferase</fullName>
        <ecNumber evidence="2">2.3.2.8</ecNumber>
    </recommendedName>
</protein>